<feature type="non-terminal residue" evidence="2">
    <location>
        <position position="1"/>
    </location>
</feature>
<feature type="transmembrane region" description="Helical" evidence="1">
    <location>
        <begin position="31"/>
        <end position="49"/>
    </location>
</feature>
<proteinExistence type="predicted"/>
<organism evidence="2">
    <name type="scientific">Brucella anthropi</name>
    <name type="common">Ochrobactrum anthropi</name>
    <dbReference type="NCBI Taxonomy" id="529"/>
    <lineage>
        <taxon>Bacteria</taxon>
        <taxon>Pseudomonadati</taxon>
        <taxon>Pseudomonadota</taxon>
        <taxon>Alphaproteobacteria</taxon>
        <taxon>Hyphomicrobiales</taxon>
        <taxon>Brucellaceae</taxon>
        <taxon>Brucella/Ochrobactrum group</taxon>
        <taxon>Brucella</taxon>
    </lineage>
</organism>
<gene>
    <name evidence="2" type="ORF">AB664_34890</name>
</gene>
<sequence length="86" mass="9710">NSDQLWSVVNFVRFGLHPELLHESLIITPDMMPEFIIAACFLAVIYRLLATTQRGLVVTTATKAAFPVLNTQYRFEISRLTGKSRA</sequence>
<dbReference type="EMBL" id="LUAY01003162">
    <property type="protein sequence ID" value="KYB45722.1"/>
    <property type="molecule type" value="Genomic_DNA"/>
</dbReference>
<reference evidence="2" key="1">
    <citation type="submission" date="2016-02" db="EMBL/GenBank/DDBJ databases">
        <title>Genomic sequences of Ochrobactrum anthropi.</title>
        <authorList>
            <person name="Chudasama K.S."/>
            <person name="Thaker V.S."/>
        </authorList>
    </citation>
    <scope>NUCLEOTIDE SEQUENCE [LARGE SCALE GENOMIC DNA]</scope>
    <source>
        <strain evidence="2">SUBG007</strain>
    </source>
</reference>
<evidence type="ECO:0000313" key="2">
    <source>
        <dbReference type="EMBL" id="KYB45722.1"/>
    </source>
</evidence>
<evidence type="ECO:0000256" key="1">
    <source>
        <dbReference type="SAM" id="Phobius"/>
    </source>
</evidence>
<keyword evidence="1" id="KW-0472">Membrane</keyword>
<dbReference type="AlphaFoldDB" id="A0A656Z5G2"/>
<keyword evidence="1" id="KW-1133">Transmembrane helix</keyword>
<comment type="caution">
    <text evidence="2">The sequence shown here is derived from an EMBL/GenBank/DDBJ whole genome shotgun (WGS) entry which is preliminary data.</text>
</comment>
<keyword evidence="1" id="KW-0812">Transmembrane</keyword>
<name>A0A656Z5G2_BRUAN</name>
<accession>A0A656Z5G2</accession>
<protein>
    <submittedName>
        <fullName evidence="2">Uncharacterized protein</fullName>
    </submittedName>
</protein>